<protein>
    <submittedName>
        <fullName evidence="3">Uncharacterized protein</fullName>
    </submittedName>
</protein>
<feature type="domain" description="DUF6570" evidence="2">
    <location>
        <begin position="82"/>
        <end position="230"/>
    </location>
</feature>
<dbReference type="InterPro" id="IPR025476">
    <property type="entry name" value="Helitron_helicase-like"/>
</dbReference>
<organism evidence="3 4">
    <name type="scientific">Athelia psychrophila</name>
    <dbReference type="NCBI Taxonomy" id="1759441"/>
    <lineage>
        <taxon>Eukaryota</taxon>
        <taxon>Fungi</taxon>
        <taxon>Dikarya</taxon>
        <taxon>Basidiomycota</taxon>
        <taxon>Agaricomycotina</taxon>
        <taxon>Agaricomycetes</taxon>
        <taxon>Agaricomycetidae</taxon>
        <taxon>Atheliales</taxon>
        <taxon>Atheliaceae</taxon>
        <taxon>Athelia</taxon>
    </lineage>
</organism>
<name>A0A166V937_9AGAM</name>
<dbReference type="EMBL" id="KV417485">
    <property type="protein sequence ID" value="KZP32476.1"/>
    <property type="molecule type" value="Genomic_DNA"/>
</dbReference>
<dbReference type="Pfam" id="PF14214">
    <property type="entry name" value="Helitron_like_N"/>
    <property type="match status" value="1"/>
</dbReference>
<feature type="domain" description="Helitron helicase-like" evidence="1">
    <location>
        <begin position="381"/>
        <end position="496"/>
    </location>
</feature>
<gene>
    <name evidence="3" type="ORF">FIBSPDRAFT_907211</name>
</gene>
<dbReference type="AlphaFoldDB" id="A0A166V937"/>
<dbReference type="Pfam" id="PF20209">
    <property type="entry name" value="DUF6570"/>
    <property type="match status" value="1"/>
</dbReference>
<dbReference type="Proteomes" id="UP000076532">
    <property type="component" value="Unassembled WGS sequence"/>
</dbReference>
<sequence>MDPVVQKQQPCAVCAQCNIDAEMHVVDATNLDLRCLRNDALPLEVLPTSYNLVAYQGAILYPLGLEDTTSLGYMHMYSPIPKQPLDSLANFQYYGIDELPREVKSAFDSASLFDIMMIAKYRASRITYMYKTWGPDSLNQPQGYSKGNVAILPQNTVALRTVLPPGLSEVAEAMCTLFVGSDAKPTSANIARLRPILVSKNVVETLIHFLLERNFWYHSTNVTFSQENLNAMCSDERAEASLPAGVEVCHLTAKEMSDVPGDVGDYTDRSDLLNAEEQGDDQGLIMESDMKAKALAWCVDRENFIKMTGGNPSLLSSLFPNLDPWGIGGFRQKDPTFAYKSNTNAASQASLVGRLEKIAPSLTTLIGKWQQNPRAEALRVLNQFKMVPKDMCRRNEIRSLLKVMGTPALFITLNPSDLTNPLVGVLGGLTVQQWITIFVAEHPASAARFFHLFMRGFIDIVLGYKREGGGLFGKCTAYYGMVEAQGRGTLHCHMLIWLEELMEQVPGYKQMIKCELPRGALPRPSRAADTPNLIGEMSDEPFATRFRAFVEDLAVECNWHKHTETCWKHLARGDPRDDAHCRMRVNGITRSLTGSVLLRRLHPRINNYNDVVIFLLRCNMDIKFIGSGEAAKALIFYVTDYITKSSLPTHVGLSALVYAIKQSNAKMLRCPNTSGATNNRSMFTKSVNSMMAHQEISHQQALSYLVGGGDNYASHRFGTLPWYLFDEFIAKDMGEAVPELVGAHRVSYEDDSGAGK</sequence>
<dbReference type="InterPro" id="IPR046700">
    <property type="entry name" value="DUF6570"/>
</dbReference>
<dbReference type="STRING" id="436010.A0A166V937"/>
<dbReference type="OrthoDB" id="432234at2759"/>
<evidence type="ECO:0000259" key="2">
    <source>
        <dbReference type="Pfam" id="PF20209"/>
    </source>
</evidence>
<keyword evidence="4" id="KW-1185">Reference proteome</keyword>
<accession>A0A166V937</accession>
<evidence type="ECO:0000313" key="4">
    <source>
        <dbReference type="Proteomes" id="UP000076532"/>
    </source>
</evidence>
<reference evidence="3 4" key="1">
    <citation type="journal article" date="2016" name="Mol. Biol. Evol.">
        <title>Comparative Genomics of Early-Diverging Mushroom-Forming Fungi Provides Insights into the Origins of Lignocellulose Decay Capabilities.</title>
        <authorList>
            <person name="Nagy L.G."/>
            <person name="Riley R."/>
            <person name="Tritt A."/>
            <person name="Adam C."/>
            <person name="Daum C."/>
            <person name="Floudas D."/>
            <person name="Sun H."/>
            <person name="Yadav J.S."/>
            <person name="Pangilinan J."/>
            <person name="Larsson K.H."/>
            <person name="Matsuura K."/>
            <person name="Barry K."/>
            <person name="Labutti K."/>
            <person name="Kuo R."/>
            <person name="Ohm R.A."/>
            <person name="Bhattacharya S.S."/>
            <person name="Shirouzu T."/>
            <person name="Yoshinaga Y."/>
            <person name="Martin F.M."/>
            <person name="Grigoriev I.V."/>
            <person name="Hibbett D.S."/>
        </authorList>
    </citation>
    <scope>NUCLEOTIDE SEQUENCE [LARGE SCALE GENOMIC DNA]</scope>
    <source>
        <strain evidence="3 4">CBS 109695</strain>
    </source>
</reference>
<evidence type="ECO:0000259" key="1">
    <source>
        <dbReference type="Pfam" id="PF14214"/>
    </source>
</evidence>
<proteinExistence type="predicted"/>
<evidence type="ECO:0000313" key="3">
    <source>
        <dbReference type="EMBL" id="KZP32476.1"/>
    </source>
</evidence>